<dbReference type="GO" id="GO:0000976">
    <property type="term" value="F:transcription cis-regulatory region binding"/>
    <property type="evidence" value="ECO:0007669"/>
    <property type="project" value="TreeGrafter"/>
</dbReference>
<dbReference type="AlphaFoldDB" id="A0A844WC73"/>
<comment type="caution">
    <text evidence="6">The sequence shown here is derived from an EMBL/GenBank/DDBJ whole genome shotgun (WGS) entry which is preliminary data.</text>
</comment>
<name>A0A844WC73_9RHOB</name>
<proteinExistence type="predicted"/>
<evidence type="ECO:0000256" key="2">
    <source>
        <dbReference type="ARBA" id="ARBA00023125"/>
    </source>
</evidence>
<dbReference type="Gene3D" id="1.10.10.60">
    <property type="entry name" value="Homeodomain-like"/>
    <property type="match status" value="1"/>
</dbReference>
<feature type="DNA-binding region" description="H-T-H motif" evidence="4">
    <location>
        <begin position="40"/>
        <end position="59"/>
    </location>
</feature>
<dbReference type="PANTHER" id="PTHR30055">
    <property type="entry name" value="HTH-TYPE TRANSCRIPTIONAL REGULATOR RUTR"/>
    <property type="match status" value="1"/>
</dbReference>
<dbReference type="PROSITE" id="PS50977">
    <property type="entry name" value="HTH_TETR_2"/>
    <property type="match status" value="1"/>
</dbReference>
<gene>
    <name evidence="6" type="ORF">GLS40_03440</name>
</gene>
<dbReference type="Pfam" id="PF00440">
    <property type="entry name" value="TetR_N"/>
    <property type="match status" value="1"/>
</dbReference>
<evidence type="ECO:0000259" key="5">
    <source>
        <dbReference type="PROSITE" id="PS50977"/>
    </source>
</evidence>
<evidence type="ECO:0000256" key="3">
    <source>
        <dbReference type="ARBA" id="ARBA00023163"/>
    </source>
</evidence>
<dbReference type="InterPro" id="IPR050109">
    <property type="entry name" value="HTH-type_TetR-like_transc_reg"/>
</dbReference>
<dbReference type="InterPro" id="IPR036271">
    <property type="entry name" value="Tet_transcr_reg_TetR-rel_C_sf"/>
</dbReference>
<evidence type="ECO:0000256" key="1">
    <source>
        <dbReference type="ARBA" id="ARBA00023015"/>
    </source>
</evidence>
<evidence type="ECO:0000256" key="4">
    <source>
        <dbReference type="PROSITE-ProRule" id="PRU00335"/>
    </source>
</evidence>
<reference evidence="6 7" key="1">
    <citation type="submission" date="2019-11" db="EMBL/GenBank/DDBJ databases">
        <title>Pseudooceanicola pacifica sp. nov., isolated from deep-sea sediment of the Pacific Ocean.</title>
        <authorList>
            <person name="Lyu L."/>
        </authorList>
    </citation>
    <scope>NUCLEOTIDE SEQUENCE [LARGE SCALE GENOMIC DNA]</scope>
    <source>
        <strain evidence="6 7">216_PA32_1</strain>
    </source>
</reference>
<keyword evidence="1" id="KW-0805">Transcription regulation</keyword>
<evidence type="ECO:0000313" key="6">
    <source>
        <dbReference type="EMBL" id="MWB77070.1"/>
    </source>
</evidence>
<dbReference type="GO" id="GO:0003700">
    <property type="term" value="F:DNA-binding transcription factor activity"/>
    <property type="evidence" value="ECO:0007669"/>
    <property type="project" value="TreeGrafter"/>
</dbReference>
<protein>
    <submittedName>
        <fullName evidence="6">TetR family transcriptional regulator</fullName>
    </submittedName>
</protein>
<dbReference type="SUPFAM" id="SSF46689">
    <property type="entry name" value="Homeodomain-like"/>
    <property type="match status" value="1"/>
</dbReference>
<dbReference type="PANTHER" id="PTHR30055:SF148">
    <property type="entry name" value="TETR-FAMILY TRANSCRIPTIONAL REGULATOR"/>
    <property type="match status" value="1"/>
</dbReference>
<accession>A0A844WC73</accession>
<organism evidence="6 7">
    <name type="scientific">Pseudooceanicola pacificus</name>
    <dbReference type="NCBI Taxonomy" id="2676438"/>
    <lineage>
        <taxon>Bacteria</taxon>
        <taxon>Pseudomonadati</taxon>
        <taxon>Pseudomonadota</taxon>
        <taxon>Alphaproteobacteria</taxon>
        <taxon>Rhodobacterales</taxon>
        <taxon>Paracoccaceae</taxon>
        <taxon>Pseudooceanicola</taxon>
    </lineage>
</organism>
<dbReference type="Pfam" id="PF16859">
    <property type="entry name" value="TetR_C_11"/>
    <property type="match status" value="1"/>
</dbReference>
<dbReference type="Proteomes" id="UP000443843">
    <property type="component" value="Unassembled WGS sequence"/>
</dbReference>
<dbReference type="Gene3D" id="1.10.357.10">
    <property type="entry name" value="Tetracycline Repressor, domain 2"/>
    <property type="match status" value="1"/>
</dbReference>
<dbReference type="InterPro" id="IPR009057">
    <property type="entry name" value="Homeodomain-like_sf"/>
</dbReference>
<dbReference type="EMBL" id="WNXQ01000002">
    <property type="protein sequence ID" value="MWB77070.1"/>
    <property type="molecule type" value="Genomic_DNA"/>
</dbReference>
<dbReference type="InterPro" id="IPR011075">
    <property type="entry name" value="TetR_C"/>
</dbReference>
<evidence type="ECO:0000313" key="7">
    <source>
        <dbReference type="Proteomes" id="UP000443843"/>
    </source>
</evidence>
<dbReference type="InterPro" id="IPR001647">
    <property type="entry name" value="HTH_TetR"/>
</dbReference>
<keyword evidence="3" id="KW-0804">Transcription</keyword>
<keyword evidence="7" id="KW-1185">Reference proteome</keyword>
<dbReference type="SUPFAM" id="SSF48498">
    <property type="entry name" value="Tetracyclin repressor-like, C-terminal domain"/>
    <property type="match status" value="1"/>
</dbReference>
<feature type="domain" description="HTH tetR-type" evidence="5">
    <location>
        <begin position="17"/>
        <end position="77"/>
    </location>
</feature>
<dbReference type="PRINTS" id="PR00455">
    <property type="entry name" value="HTHTETR"/>
</dbReference>
<keyword evidence="2 4" id="KW-0238">DNA-binding</keyword>
<sequence>MSQDDTQPPRRGRPPSKAARQKALMAAREILATQGFGRLSIEAVAARSGVGKPTIYRHWANAGELVMEALMSDLPGRAPASGGGLVEGLRGQLHLLVAAFATTRGRQVAMVLAASDPESEMTKAFRHRVILSSREHGRSLIEAAAQAGEIDRPQDIEIILDMIYAPLFYRLLVGHLPIGPDFAEGLAEHAGRLLGGNAAEGPRA</sequence>